<dbReference type="AlphaFoldDB" id="A0A9P1GTP6"/>
<proteinExistence type="predicted"/>
<sequence>MDLTEVRFEELDANSTTLIMRGLNRQTTREMFLAMLDATCQRKGMYNYIYVPWTTDGASNIGLAFANFESPAACQEYVFGFSNPENLAKIARYHVRSIGPAAIQGRGANLTAMLGKRGHEALRGFDSPLVFNQGVKASLAEVADQEVPGGLAQALAKAKAVSTHALASPHRSRRHASSVQAVGADDANEAGFGGASSSTVYSGAIVEHAGYSPWRVQEPPLQVAGQVASYGSSYGASASYISEPAQLPEQQDAPRIRVQVLPQDDGAPATTKIIFDL</sequence>
<evidence type="ECO:0000313" key="4">
    <source>
        <dbReference type="EMBL" id="CAL4807873.1"/>
    </source>
</evidence>
<gene>
    <name evidence="2" type="ORF">C1SCF055_LOCUS44973</name>
</gene>
<accession>A0A9P1GTP6</accession>
<evidence type="ECO:0000313" key="5">
    <source>
        <dbReference type="Proteomes" id="UP001152797"/>
    </source>
</evidence>
<dbReference type="EMBL" id="CAMXCT010006819">
    <property type="protein sequence ID" value="CAI4020561.1"/>
    <property type="molecule type" value="Genomic_DNA"/>
</dbReference>
<keyword evidence="4" id="KW-0687">Ribonucleoprotein</keyword>
<evidence type="ECO:0000259" key="1">
    <source>
        <dbReference type="Pfam" id="PF04059"/>
    </source>
</evidence>
<name>A0A9P1GTP6_9DINO</name>
<evidence type="ECO:0000313" key="3">
    <source>
        <dbReference type="EMBL" id="CAL1173936.1"/>
    </source>
</evidence>
<dbReference type="Pfam" id="PF04059">
    <property type="entry name" value="RRM_2"/>
    <property type="match status" value="1"/>
</dbReference>
<reference evidence="2" key="1">
    <citation type="submission" date="2022-10" db="EMBL/GenBank/DDBJ databases">
        <authorList>
            <person name="Chen Y."/>
            <person name="Dougan E. K."/>
            <person name="Chan C."/>
            <person name="Rhodes N."/>
            <person name="Thang M."/>
        </authorList>
    </citation>
    <scope>NUCLEOTIDE SEQUENCE</scope>
</reference>
<dbReference type="InterPro" id="IPR007201">
    <property type="entry name" value="Mei2-like_Rrm_C"/>
</dbReference>
<organism evidence="2">
    <name type="scientific">Cladocopium goreaui</name>
    <dbReference type="NCBI Taxonomy" id="2562237"/>
    <lineage>
        <taxon>Eukaryota</taxon>
        <taxon>Sar</taxon>
        <taxon>Alveolata</taxon>
        <taxon>Dinophyceae</taxon>
        <taxon>Suessiales</taxon>
        <taxon>Symbiodiniaceae</taxon>
        <taxon>Cladocopium</taxon>
    </lineage>
</organism>
<comment type="caution">
    <text evidence="2">The sequence shown here is derived from an EMBL/GenBank/DDBJ whole genome shotgun (WGS) entry which is preliminary data.</text>
</comment>
<feature type="domain" description="Mei2-like C-terminal RNA recognition motif" evidence="1">
    <location>
        <begin position="16"/>
        <end position="110"/>
    </location>
</feature>
<dbReference type="EMBL" id="CAMXCT020006819">
    <property type="protein sequence ID" value="CAL1173936.1"/>
    <property type="molecule type" value="Genomic_DNA"/>
</dbReference>
<reference evidence="3" key="2">
    <citation type="submission" date="2024-04" db="EMBL/GenBank/DDBJ databases">
        <authorList>
            <person name="Chen Y."/>
            <person name="Shah S."/>
            <person name="Dougan E. K."/>
            <person name="Thang M."/>
            <person name="Chan C."/>
        </authorList>
    </citation>
    <scope>NUCLEOTIDE SEQUENCE [LARGE SCALE GENOMIC DNA]</scope>
</reference>
<dbReference type="EMBL" id="CAMXCT030006819">
    <property type="protein sequence ID" value="CAL4807873.1"/>
    <property type="molecule type" value="Genomic_DNA"/>
</dbReference>
<dbReference type="OrthoDB" id="411497at2759"/>
<protein>
    <submittedName>
        <fullName evidence="4">60S ribosomal protein L30</fullName>
    </submittedName>
</protein>
<keyword evidence="4" id="KW-0689">Ribosomal protein</keyword>
<dbReference type="GO" id="GO:0005840">
    <property type="term" value="C:ribosome"/>
    <property type="evidence" value="ECO:0007669"/>
    <property type="project" value="UniProtKB-KW"/>
</dbReference>
<keyword evidence="5" id="KW-1185">Reference proteome</keyword>
<dbReference type="Proteomes" id="UP001152797">
    <property type="component" value="Unassembled WGS sequence"/>
</dbReference>
<evidence type="ECO:0000313" key="2">
    <source>
        <dbReference type="EMBL" id="CAI4020561.1"/>
    </source>
</evidence>